<comment type="caution">
    <text evidence="2">The sequence shown here is derived from an EMBL/GenBank/DDBJ whole genome shotgun (WGS) entry which is preliminary data.</text>
</comment>
<reference evidence="2 3" key="1">
    <citation type="submission" date="2015-06" db="EMBL/GenBank/DDBJ databases">
        <title>Survival trade-offs in plant roots during colonization by closely related pathogenic and mutualistic fungi.</title>
        <authorList>
            <person name="Hacquard S."/>
            <person name="Kracher B."/>
            <person name="Hiruma K."/>
            <person name="Weinman A."/>
            <person name="Muench P."/>
            <person name="Garrido Oter R."/>
            <person name="Ver Loren van Themaat E."/>
            <person name="Dallerey J.-F."/>
            <person name="Damm U."/>
            <person name="Henrissat B."/>
            <person name="Lespinet O."/>
            <person name="Thon M."/>
            <person name="Kemen E."/>
            <person name="McHardy A.C."/>
            <person name="Schulze-Lefert P."/>
            <person name="O'Connell R.J."/>
        </authorList>
    </citation>
    <scope>NUCLEOTIDE SEQUENCE [LARGE SCALE GENOMIC DNA]</scope>
    <source>
        <strain evidence="2 3">0861</strain>
    </source>
</reference>
<dbReference type="Gene3D" id="1.25.40.20">
    <property type="entry name" value="Ankyrin repeat-containing domain"/>
    <property type="match status" value="2"/>
</dbReference>
<dbReference type="InterPro" id="IPR052391">
    <property type="entry name" value="E3_Ligase-Neurotoxin"/>
</dbReference>
<protein>
    <submittedName>
        <fullName evidence="2">Ankyrin repeat protein</fullName>
    </submittedName>
</protein>
<dbReference type="Pfam" id="PF12796">
    <property type="entry name" value="Ank_2"/>
    <property type="match status" value="1"/>
</dbReference>
<gene>
    <name evidence="2" type="ORF">CT0861_02298</name>
</gene>
<dbReference type="PROSITE" id="PS50088">
    <property type="entry name" value="ANK_REPEAT"/>
    <property type="match status" value="1"/>
</dbReference>
<dbReference type="InterPro" id="IPR002110">
    <property type="entry name" value="Ankyrin_rpt"/>
</dbReference>
<accession>A0A161VLH3</accession>
<dbReference type="SUPFAM" id="SSF48403">
    <property type="entry name" value="Ankyrin repeat"/>
    <property type="match status" value="2"/>
</dbReference>
<feature type="repeat" description="ANK" evidence="1">
    <location>
        <begin position="347"/>
        <end position="379"/>
    </location>
</feature>
<evidence type="ECO:0000313" key="2">
    <source>
        <dbReference type="EMBL" id="KZL71895.1"/>
    </source>
</evidence>
<sequence length="525" mass="57568">MNPSGYRQPQTYYDAVEPYLKHGDRSGNRQYLAHLLQTWSPQIDPDTDIGWAVHWAIFKGDETAVRMMMDAGVSPTVRDTQDPGFTPLLAASQYGRLEIARLLWEVVGPEGRFLPSKRNRTGPSCLLVAARNGHADLTAYFLDVWDGWDDEEKRRALRDAAWAWCDDTVAVLLDDSRVSYEPDVIQDALERAVGNRMILPEHETKPCPTAEDTVRHQRLVHRLIDAGANPDGEDRHSRWPLIHIASLSRGRIGALRGLLEKGADPNRQDRHGKTALHRLFGPLSSGRPDILTLQALLRHGALPELADEAGETPLHAIAERGSYEQLQLCFPHCRASDSESIQLRNSHGESLLHYAAAGGKNEAIEFLLHSGLDVNVASSNGWTPLMCALAPTSGKTSFLLQHGASARVVTDEGWTPLHALASWPVAQNPEARLEVAGLARKLISGGAPTDIKSRVIQSPSTTASILPDVWGFRMRAFVENVGESVQDLGQAENTSPLTWARRCNAADVVDVLTAYLASGSEDGAS</sequence>
<dbReference type="SMART" id="SM00248">
    <property type="entry name" value="ANK"/>
    <property type="match status" value="8"/>
</dbReference>
<dbReference type="EMBL" id="LFIV01000065">
    <property type="protein sequence ID" value="KZL71895.1"/>
    <property type="molecule type" value="Genomic_DNA"/>
</dbReference>
<evidence type="ECO:0000313" key="3">
    <source>
        <dbReference type="Proteomes" id="UP000076552"/>
    </source>
</evidence>
<dbReference type="AlphaFoldDB" id="A0A161VLH3"/>
<proteinExistence type="predicted"/>
<evidence type="ECO:0000256" key="1">
    <source>
        <dbReference type="PROSITE-ProRule" id="PRU00023"/>
    </source>
</evidence>
<name>A0A161VLH3_9PEZI</name>
<dbReference type="InterPro" id="IPR036770">
    <property type="entry name" value="Ankyrin_rpt-contain_sf"/>
</dbReference>
<dbReference type="Proteomes" id="UP000076552">
    <property type="component" value="Unassembled WGS sequence"/>
</dbReference>
<keyword evidence="1" id="KW-0040">ANK repeat</keyword>
<dbReference type="PROSITE" id="PS50297">
    <property type="entry name" value="ANK_REP_REGION"/>
    <property type="match status" value="1"/>
</dbReference>
<dbReference type="STRING" id="708197.A0A161VLH3"/>
<dbReference type="PANTHER" id="PTHR24133">
    <property type="entry name" value="ANKYRIN DOMAIN-CONTAINING"/>
    <property type="match status" value="1"/>
</dbReference>
<dbReference type="PANTHER" id="PTHR24133:SF40">
    <property type="entry name" value="ANKYRIN REPEAT DOMAIN 44"/>
    <property type="match status" value="1"/>
</dbReference>
<keyword evidence="3" id="KW-1185">Reference proteome</keyword>
<organism evidence="2 3">
    <name type="scientific">Colletotrichum tofieldiae</name>
    <dbReference type="NCBI Taxonomy" id="708197"/>
    <lineage>
        <taxon>Eukaryota</taxon>
        <taxon>Fungi</taxon>
        <taxon>Dikarya</taxon>
        <taxon>Ascomycota</taxon>
        <taxon>Pezizomycotina</taxon>
        <taxon>Sordariomycetes</taxon>
        <taxon>Hypocreomycetidae</taxon>
        <taxon>Glomerellales</taxon>
        <taxon>Glomerellaceae</taxon>
        <taxon>Colletotrichum</taxon>
        <taxon>Colletotrichum spaethianum species complex</taxon>
    </lineage>
</organism>